<dbReference type="PROSITE" id="PS50090">
    <property type="entry name" value="MYB_LIKE"/>
    <property type="match status" value="1"/>
</dbReference>
<dbReference type="EMBL" id="MDYP01000092">
    <property type="protein sequence ID" value="OQD96473.1"/>
    <property type="molecule type" value="Genomic_DNA"/>
</dbReference>
<feature type="region of interest" description="Disordered" evidence="1">
    <location>
        <begin position="41"/>
        <end position="85"/>
    </location>
</feature>
<dbReference type="Gene3D" id="1.10.10.60">
    <property type="entry name" value="Homeodomain-like"/>
    <property type="match status" value="1"/>
</dbReference>
<name>A0A1V6R4Z2_9EURO</name>
<gene>
    <name evidence="3" type="ORF">PENVUL_c092G07715</name>
</gene>
<evidence type="ECO:0000256" key="1">
    <source>
        <dbReference type="SAM" id="MobiDB-lite"/>
    </source>
</evidence>
<organism evidence="3 4">
    <name type="scientific">Penicillium vulpinum</name>
    <dbReference type="NCBI Taxonomy" id="29845"/>
    <lineage>
        <taxon>Eukaryota</taxon>
        <taxon>Fungi</taxon>
        <taxon>Dikarya</taxon>
        <taxon>Ascomycota</taxon>
        <taxon>Pezizomycotina</taxon>
        <taxon>Eurotiomycetes</taxon>
        <taxon>Eurotiomycetidae</taxon>
        <taxon>Eurotiales</taxon>
        <taxon>Aspergillaceae</taxon>
        <taxon>Penicillium</taxon>
    </lineage>
</organism>
<dbReference type="InterPro" id="IPR009057">
    <property type="entry name" value="Homeodomain-like_sf"/>
</dbReference>
<sequence>MTALILSISKQWRISLVSQHIWTNVLRIALASRIKTRLSSAEDTKKETVDHDSQSSKVQKFPPIGKRKANNCSSRSIRGPGRGKNGSFPAIRAQFSALSVEDRLQFLSWLFKSAISHHISTRANTDAASVSRSIPSQDVSISCDYPSSNTELVDVQPTPTRKGLPWSVEESHLLVKLREEQNLAWSEMTKLFAQKFPGRSKGSIQVYWSTTLKKQR</sequence>
<dbReference type="AlphaFoldDB" id="A0A1V6R4Z2"/>
<evidence type="ECO:0000259" key="2">
    <source>
        <dbReference type="PROSITE" id="PS50090"/>
    </source>
</evidence>
<accession>A0A1V6R4Z2</accession>
<keyword evidence="4" id="KW-1185">Reference proteome</keyword>
<dbReference type="Proteomes" id="UP000191518">
    <property type="component" value="Unassembled WGS sequence"/>
</dbReference>
<dbReference type="SUPFAM" id="SSF46689">
    <property type="entry name" value="Homeodomain-like"/>
    <property type="match status" value="1"/>
</dbReference>
<evidence type="ECO:0000313" key="3">
    <source>
        <dbReference type="EMBL" id="OQD96473.1"/>
    </source>
</evidence>
<feature type="compositionally biased region" description="Basic and acidic residues" evidence="1">
    <location>
        <begin position="41"/>
        <end position="54"/>
    </location>
</feature>
<reference evidence="4" key="1">
    <citation type="journal article" date="2017" name="Nat. Microbiol.">
        <title>Global analysis of biosynthetic gene clusters reveals vast potential of secondary metabolite production in Penicillium species.</title>
        <authorList>
            <person name="Nielsen J.C."/>
            <person name="Grijseels S."/>
            <person name="Prigent S."/>
            <person name="Ji B."/>
            <person name="Dainat J."/>
            <person name="Nielsen K.F."/>
            <person name="Frisvad J.C."/>
            <person name="Workman M."/>
            <person name="Nielsen J."/>
        </authorList>
    </citation>
    <scope>NUCLEOTIDE SEQUENCE [LARGE SCALE GENOMIC DNA]</scope>
    <source>
        <strain evidence="4">IBT 29486</strain>
    </source>
</reference>
<comment type="caution">
    <text evidence="3">The sequence shown here is derived from an EMBL/GenBank/DDBJ whole genome shotgun (WGS) entry which is preliminary data.</text>
</comment>
<feature type="domain" description="Myb-like" evidence="2">
    <location>
        <begin position="158"/>
        <end position="212"/>
    </location>
</feature>
<dbReference type="STRING" id="29845.A0A1V6R4Z2"/>
<dbReference type="InterPro" id="IPR001005">
    <property type="entry name" value="SANT/Myb"/>
</dbReference>
<proteinExistence type="predicted"/>
<evidence type="ECO:0000313" key="4">
    <source>
        <dbReference type="Proteomes" id="UP000191518"/>
    </source>
</evidence>
<protein>
    <recommendedName>
        <fullName evidence="2">Myb-like domain-containing protein</fullName>
    </recommendedName>
</protein>